<reference evidence="2" key="1">
    <citation type="journal article" date="2022" name="Mol. Ecol. Resour.">
        <title>The genomes of chicory, endive, great burdock and yacon provide insights into Asteraceae palaeo-polyploidization history and plant inulin production.</title>
        <authorList>
            <person name="Fan W."/>
            <person name="Wang S."/>
            <person name="Wang H."/>
            <person name="Wang A."/>
            <person name="Jiang F."/>
            <person name="Liu H."/>
            <person name="Zhao H."/>
            <person name="Xu D."/>
            <person name="Zhang Y."/>
        </authorList>
    </citation>
    <scope>NUCLEOTIDE SEQUENCE [LARGE SCALE GENOMIC DNA]</scope>
    <source>
        <strain evidence="2">cv. Punajuju</strain>
    </source>
</reference>
<reference evidence="1 2" key="2">
    <citation type="journal article" date="2022" name="Mol. Ecol. Resour.">
        <title>The genomes of chicory, endive, great burdock and yacon provide insights into Asteraceae paleo-polyploidization history and plant inulin production.</title>
        <authorList>
            <person name="Fan W."/>
            <person name="Wang S."/>
            <person name="Wang H."/>
            <person name="Wang A."/>
            <person name="Jiang F."/>
            <person name="Liu H."/>
            <person name="Zhao H."/>
            <person name="Xu D."/>
            <person name="Zhang Y."/>
        </authorList>
    </citation>
    <scope>NUCLEOTIDE SEQUENCE [LARGE SCALE GENOMIC DNA]</scope>
    <source>
        <strain evidence="2">cv. Punajuju</strain>
        <tissue evidence="1">Leaves</tissue>
    </source>
</reference>
<proteinExistence type="predicted"/>
<keyword evidence="2" id="KW-1185">Reference proteome</keyword>
<dbReference type="Proteomes" id="UP001055811">
    <property type="component" value="Linkage Group LG02"/>
</dbReference>
<name>A0ACB9GCF8_CICIN</name>
<evidence type="ECO:0000313" key="1">
    <source>
        <dbReference type="EMBL" id="KAI3780753.1"/>
    </source>
</evidence>
<organism evidence="1 2">
    <name type="scientific">Cichorium intybus</name>
    <name type="common">Chicory</name>
    <dbReference type="NCBI Taxonomy" id="13427"/>
    <lineage>
        <taxon>Eukaryota</taxon>
        <taxon>Viridiplantae</taxon>
        <taxon>Streptophyta</taxon>
        <taxon>Embryophyta</taxon>
        <taxon>Tracheophyta</taxon>
        <taxon>Spermatophyta</taxon>
        <taxon>Magnoliopsida</taxon>
        <taxon>eudicotyledons</taxon>
        <taxon>Gunneridae</taxon>
        <taxon>Pentapetalae</taxon>
        <taxon>asterids</taxon>
        <taxon>campanulids</taxon>
        <taxon>Asterales</taxon>
        <taxon>Asteraceae</taxon>
        <taxon>Cichorioideae</taxon>
        <taxon>Cichorieae</taxon>
        <taxon>Cichoriinae</taxon>
        <taxon>Cichorium</taxon>
    </lineage>
</organism>
<gene>
    <name evidence="1" type="ORF">L2E82_10742</name>
</gene>
<accession>A0ACB9GCF8</accession>
<evidence type="ECO:0000313" key="2">
    <source>
        <dbReference type="Proteomes" id="UP001055811"/>
    </source>
</evidence>
<protein>
    <submittedName>
        <fullName evidence="1">Uncharacterized protein</fullName>
    </submittedName>
</protein>
<comment type="caution">
    <text evidence="1">The sequence shown here is derived from an EMBL/GenBank/DDBJ whole genome shotgun (WGS) entry which is preliminary data.</text>
</comment>
<dbReference type="EMBL" id="CM042010">
    <property type="protein sequence ID" value="KAI3780753.1"/>
    <property type="molecule type" value="Genomic_DNA"/>
</dbReference>
<sequence>MGLQEGAIARGLREVPGGGGAGNEDERSLVKVPKRPPIAAHWRELVAVTTAASTVKSSLRLSSVCESRMEKEDGGMVLVAERRLEEGLRTESEVGQRELVDAAVVVARFDWTPVIYSDCNSDIIFAFTGLHFLKFSLSISLPPKPQALTHVPLCLCVMCHNWNTAHRSTFKINRLLGLEDEVLSILFFCMFIYAD</sequence>